<sequence>MAKTKKKTNKGKKKAGKQSKKPAQKSRPAKDKGVISESAVLQLIEKGRHRGFVTQAEVLNTFPNIEKDIKGLEALYERLEGANINIIESGRVFEEEKVKEYDEKKKIETEFGESSTSDSVQMYLKEIGQYSLLTSEEEVDLAKRIEKNDESARQKLALSNLRLVVSIAKKYVGRSANLTLLDLIQEGNIGLFKAVEKFDYKKGYKFSTYATWWIRQAITRALADQGRTIRIPVHMVETINKYQQIVRRLVQDLGREPMPEEIAAEMGVDIDKIRHIQKISQDTISLETPVGDEGEDSSLEAFIPDEDSVSPSMSAARKILKAYINEIIADLTVREQKILDMRFGLTDGVTHTLEEVGKVFSVTRERIRQIEAKALDKIRQHHKLSKLKGYE</sequence>
<comment type="caution">
    <text evidence="5">Lacks conserved residue(s) required for the propagation of feature annotation.</text>
</comment>
<dbReference type="EMBL" id="LCKD01000006">
    <property type="protein sequence ID" value="KKT90123.1"/>
    <property type="molecule type" value="Genomic_DNA"/>
</dbReference>
<gene>
    <name evidence="5" type="primary">sigA</name>
    <name evidence="9" type="ORF">UW90_C0006G0023</name>
</gene>
<dbReference type="Pfam" id="PF04539">
    <property type="entry name" value="Sigma70_r3"/>
    <property type="match status" value="1"/>
</dbReference>
<feature type="domain" description="RNA polymerase sigma-70" evidence="7">
    <location>
        <begin position="182"/>
        <end position="195"/>
    </location>
</feature>
<dbReference type="Pfam" id="PF04542">
    <property type="entry name" value="Sigma70_r2"/>
    <property type="match status" value="1"/>
</dbReference>
<dbReference type="NCBIfam" id="TIGR02937">
    <property type="entry name" value="sigma70-ECF"/>
    <property type="match status" value="1"/>
</dbReference>
<comment type="caution">
    <text evidence="9">The sequence shown here is derived from an EMBL/GenBank/DDBJ whole genome shotgun (WGS) entry which is preliminary data.</text>
</comment>
<dbReference type="PROSITE" id="PS00716">
    <property type="entry name" value="SIGMA70_2"/>
    <property type="match status" value="1"/>
</dbReference>
<dbReference type="Pfam" id="PF04545">
    <property type="entry name" value="Sigma70_r4"/>
    <property type="match status" value="1"/>
</dbReference>
<reference evidence="9 10" key="1">
    <citation type="journal article" date="2015" name="Nature">
        <title>rRNA introns, odd ribosomes, and small enigmatic genomes across a large radiation of phyla.</title>
        <authorList>
            <person name="Brown C.T."/>
            <person name="Hug L.A."/>
            <person name="Thomas B.C."/>
            <person name="Sharon I."/>
            <person name="Castelle C.J."/>
            <person name="Singh A."/>
            <person name="Wilkins M.J."/>
            <person name="Williams K.H."/>
            <person name="Banfield J.F."/>
        </authorList>
    </citation>
    <scope>NUCLEOTIDE SEQUENCE [LARGE SCALE GENOMIC DNA]</scope>
</reference>
<dbReference type="Proteomes" id="UP000034368">
    <property type="component" value="Unassembled WGS sequence"/>
</dbReference>
<feature type="region of interest" description="Disordered" evidence="6">
    <location>
        <begin position="1"/>
        <end position="34"/>
    </location>
</feature>
<evidence type="ECO:0000256" key="4">
    <source>
        <dbReference type="ARBA" id="ARBA00023163"/>
    </source>
</evidence>
<feature type="short sequence motif" description="Interaction with polymerase core subunit RpoC" evidence="5">
    <location>
        <begin position="182"/>
        <end position="185"/>
    </location>
</feature>
<comment type="similarity">
    <text evidence="5">Belongs to the sigma-70 factor family. RpoD/SigA subfamily.</text>
</comment>
<dbReference type="FunFam" id="1.10.601.10:FF:000001">
    <property type="entry name" value="RNA polymerase sigma factor SigA"/>
    <property type="match status" value="1"/>
</dbReference>
<dbReference type="GO" id="GO:0003677">
    <property type="term" value="F:DNA binding"/>
    <property type="evidence" value="ECO:0007669"/>
    <property type="project" value="UniProtKB-UniRule"/>
</dbReference>
<dbReference type="PANTHER" id="PTHR30603:SF60">
    <property type="entry name" value="RNA POLYMERASE SIGMA FACTOR RPOD"/>
    <property type="match status" value="1"/>
</dbReference>
<feature type="DNA-binding region" description="H-T-H motif" evidence="5">
    <location>
        <begin position="353"/>
        <end position="372"/>
    </location>
</feature>
<dbReference type="InterPro" id="IPR007127">
    <property type="entry name" value="RNA_pol_sigma_70_r1_1"/>
</dbReference>
<evidence type="ECO:0000256" key="2">
    <source>
        <dbReference type="ARBA" id="ARBA00023082"/>
    </source>
</evidence>
<dbReference type="AlphaFoldDB" id="A0A0G1L2X6"/>
<dbReference type="PROSITE" id="PS00715">
    <property type="entry name" value="SIGMA70_1"/>
    <property type="match status" value="1"/>
</dbReference>
<dbReference type="InterPro" id="IPR000943">
    <property type="entry name" value="RNA_pol_sigma70"/>
</dbReference>
<dbReference type="InterPro" id="IPR009042">
    <property type="entry name" value="RNA_pol_sigma70_r1_2"/>
</dbReference>
<protein>
    <recommendedName>
        <fullName evidence="5">RNA polymerase sigma factor SigA</fullName>
    </recommendedName>
</protein>
<proteinExistence type="inferred from homology"/>
<dbReference type="InterPro" id="IPR028630">
    <property type="entry name" value="Sigma70_RpoD"/>
</dbReference>
<dbReference type="InterPro" id="IPR013325">
    <property type="entry name" value="RNA_pol_sigma_r2"/>
</dbReference>
<dbReference type="Gene3D" id="1.10.220.120">
    <property type="entry name" value="Sigma-70 factor, region 1.1"/>
    <property type="match status" value="1"/>
</dbReference>
<dbReference type="InterPro" id="IPR007630">
    <property type="entry name" value="RNA_pol_sigma70_r4"/>
</dbReference>
<evidence type="ECO:0000259" key="7">
    <source>
        <dbReference type="PROSITE" id="PS00715"/>
    </source>
</evidence>
<comment type="function">
    <text evidence="5">Sigma factors are initiation factors that promote the attachment of RNA polymerase to specific initiation sites and are then released. This sigma factor is the primary sigma factor during exponential growth.</text>
</comment>
<dbReference type="PANTHER" id="PTHR30603">
    <property type="entry name" value="RNA POLYMERASE SIGMA FACTOR RPO"/>
    <property type="match status" value="1"/>
</dbReference>
<dbReference type="SUPFAM" id="SSF88946">
    <property type="entry name" value="Sigma2 domain of RNA polymerase sigma factors"/>
    <property type="match status" value="1"/>
</dbReference>
<dbReference type="InterPro" id="IPR013324">
    <property type="entry name" value="RNA_pol_sigma_r3/r4-like"/>
</dbReference>
<dbReference type="Gene3D" id="1.10.10.10">
    <property type="entry name" value="Winged helix-like DNA-binding domain superfamily/Winged helix DNA-binding domain"/>
    <property type="match status" value="2"/>
</dbReference>
<dbReference type="Pfam" id="PF03979">
    <property type="entry name" value="Sigma70_r1_1"/>
    <property type="match status" value="1"/>
</dbReference>
<dbReference type="InterPro" id="IPR014284">
    <property type="entry name" value="RNA_pol_sigma-70_dom"/>
</dbReference>
<keyword evidence="2 5" id="KW-0731">Sigma factor</keyword>
<dbReference type="InterPro" id="IPR036388">
    <property type="entry name" value="WH-like_DNA-bd_sf"/>
</dbReference>
<dbReference type="HAMAP" id="MF_00963">
    <property type="entry name" value="Sigma70_RpoD_SigA"/>
    <property type="match status" value="1"/>
</dbReference>
<dbReference type="PRINTS" id="PR00046">
    <property type="entry name" value="SIGMA70FCT"/>
</dbReference>
<dbReference type="InterPro" id="IPR050239">
    <property type="entry name" value="Sigma-70_RNA_pol_init_factors"/>
</dbReference>
<organism evidence="9 10">
    <name type="scientific">Candidatus Yanofskybacteria bacterium GW2011_GWB1_45_11</name>
    <dbReference type="NCBI Taxonomy" id="1619026"/>
    <lineage>
        <taxon>Bacteria</taxon>
        <taxon>Candidatus Yanofskyibacteriota</taxon>
    </lineage>
</organism>
<dbReference type="PATRIC" id="fig|1619026.3.peg.351"/>
<accession>A0A0G1L2X6</accession>
<name>A0A0G1L2X6_9BACT</name>
<feature type="domain" description="RNA polymerase sigma-70" evidence="8">
    <location>
        <begin position="352"/>
        <end position="378"/>
    </location>
</feature>
<dbReference type="GO" id="GO:0006352">
    <property type="term" value="P:DNA-templated transcription initiation"/>
    <property type="evidence" value="ECO:0007669"/>
    <property type="project" value="UniProtKB-UniRule"/>
</dbReference>
<evidence type="ECO:0000313" key="9">
    <source>
        <dbReference type="EMBL" id="KKT90123.1"/>
    </source>
</evidence>
<evidence type="ECO:0000256" key="5">
    <source>
        <dbReference type="HAMAP-Rule" id="MF_00963"/>
    </source>
</evidence>
<dbReference type="InterPro" id="IPR042189">
    <property type="entry name" value="RNA_pol_sigma_70_r1_1_sf"/>
</dbReference>
<evidence type="ECO:0000256" key="1">
    <source>
        <dbReference type="ARBA" id="ARBA00023015"/>
    </source>
</evidence>
<evidence type="ECO:0000259" key="8">
    <source>
        <dbReference type="PROSITE" id="PS00716"/>
    </source>
</evidence>
<keyword evidence="4 5" id="KW-0804">Transcription</keyword>
<dbReference type="GO" id="GO:0016987">
    <property type="term" value="F:sigma factor activity"/>
    <property type="evidence" value="ECO:0007669"/>
    <property type="project" value="UniProtKB-UniRule"/>
</dbReference>
<keyword evidence="1 5" id="KW-0805">Transcription regulation</keyword>
<evidence type="ECO:0000256" key="6">
    <source>
        <dbReference type="SAM" id="MobiDB-lite"/>
    </source>
</evidence>
<dbReference type="Gene3D" id="1.10.601.10">
    <property type="entry name" value="RNA Polymerase Primary Sigma Factor"/>
    <property type="match status" value="2"/>
</dbReference>
<dbReference type="GO" id="GO:0005737">
    <property type="term" value="C:cytoplasm"/>
    <property type="evidence" value="ECO:0007669"/>
    <property type="project" value="UniProtKB-SubCell"/>
</dbReference>
<feature type="compositionally biased region" description="Basic residues" evidence="6">
    <location>
        <begin position="1"/>
        <end position="24"/>
    </location>
</feature>
<comment type="subunit">
    <text evidence="5">Interacts transiently with the RNA polymerase catalytic core.</text>
</comment>
<keyword evidence="5" id="KW-0963">Cytoplasm</keyword>
<evidence type="ECO:0000256" key="3">
    <source>
        <dbReference type="ARBA" id="ARBA00023125"/>
    </source>
</evidence>
<dbReference type="CDD" id="cd06171">
    <property type="entry name" value="Sigma70_r4"/>
    <property type="match status" value="1"/>
</dbReference>
<dbReference type="SUPFAM" id="SSF88659">
    <property type="entry name" value="Sigma3 and sigma4 domains of RNA polymerase sigma factors"/>
    <property type="match status" value="2"/>
</dbReference>
<evidence type="ECO:0000313" key="10">
    <source>
        <dbReference type="Proteomes" id="UP000034368"/>
    </source>
</evidence>
<dbReference type="InterPro" id="IPR007627">
    <property type="entry name" value="RNA_pol_sigma70_r2"/>
</dbReference>
<comment type="subcellular location">
    <subcellularLocation>
        <location evidence="5">Cytoplasm</location>
    </subcellularLocation>
</comment>
<keyword evidence="3 5" id="KW-0238">DNA-binding</keyword>
<dbReference type="Pfam" id="PF00140">
    <property type="entry name" value="Sigma70_r1_2"/>
    <property type="match status" value="1"/>
</dbReference>
<dbReference type="InterPro" id="IPR007624">
    <property type="entry name" value="RNA_pol_sigma70_r3"/>
</dbReference>